<evidence type="ECO:0000313" key="11">
    <source>
        <dbReference type="Proteomes" id="UP001139447"/>
    </source>
</evidence>
<dbReference type="CDD" id="cd00207">
    <property type="entry name" value="fer2"/>
    <property type="match status" value="1"/>
</dbReference>
<gene>
    <name evidence="10" type="ORF">MMF98_04210</name>
</gene>
<dbReference type="PANTHER" id="PTHR43112">
    <property type="entry name" value="FERREDOXIN"/>
    <property type="match status" value="1"/>
</dbReference>
<dbReference type="GO" id="GO:0046872">
    <property type="term" value="F:metal ion binding"/>
    <property type="evidence" value="ECO:0007669"/>
    <property type="project" value="UniProtKB-KW"/>
</dbReference>
<evidence type="ECO:0000256" key="3">
    <source>
        <dbReference type="ARBA" id="ARBA00022714"/>
    </source>
</evidence>
<comment type="caution">
    <text evidence="10">The sequence shown here is derived from an EMBL/GenBank/DDBJ whole genome shotgun (WGS) entry which is preliminary data.</text>
</comment>
<feature type="domain" description="2Fe-2S ferredoxin-type" evidence="9">
    <location>
        <begin position="11"/>
        <end position="103"/>
    </location>
</feature>
<dbReference type="RefSeq" id="WP_243304637.1">
    <property type="nucleotide sequence ID" value="NZ_JALGBI010000001.1"/>
</dbReference>
<keyword evidence="5" id="KW-0249">Electron transport</keyword>
<accession>A0A9X2AL73</accession>
<evidence type="ECO:0000256" key="5">
    <source>
        <dbReference type="ARBA" id="ARBA00022982"/>
    </source>
</evidence>
<evidence type="ECO:0000256" key="4">
    <source>
        <dbReference type="ARBA" id="ARBA00022723"/>
    </source>
</evidence>
<evidence type="ECO:0000256" key="2">
    <source>
        <dbReference type="ARBA" id="ARBA00022448"/>
    </source>
</evidence>
<dbReference type="AlphaFoldDB" id="A0A9X2AL73"/>
<evidence type="ECO:0000256" key="8">
    <source>
        <dbReference type="ARBA" id="ARBA00034078"/>
    </source>
</evidence>
<keyword evidence="11" id="KW-1185">Reference proteome</keyword>
<comment type="similarity">
    <text evidence="1">Belongs to the 2Fe2S plant-type ferredoxin family.</text>
</comment>
<sequence length="103" mass="11068">MPETASPPSAAGLVFSARTEPEGERFDAPAGQPLLQSALQAGVVLRSSCRNGTCRTCLCRARGQVAYRIEWPGLSAEEKAENYILPCVAYPLSDVVLLTWDQG</sequence>
<name>A0A9X2AL73_9BURK</name>
<dbReference type="PANTHER" id="PTHR43112:SF3">
    <property type="entry name" value="FERREDOXIN-2, CHLOROPLASTIC"/>
    <property type="match status" value="1"/>
</dbReference>
<dbReference type="InterPro" id="IPR012675">
    <property type="entry name" value="Beta-grasp_dom_sf"/>
</dbReference>
<organism evidence="10 11">
    <name type="scientific">Variovorax terrae</name>
    <dbReference type="NCBI Taxonomy" id="2923278"/>
    <lineage>
        <taxon>Bacteria</taxon>
        <taxon>Pseudomonadati</taxon>
        <taxon>Pseudomonadota</taxon>
        <taxon>Betaproteobacteria</taxon>
        <taxon>Burkholderiales</taxon>
        <taxon>Comamonadaceae</taxon>
        <taxon>Variovorax</taxon>
    </lineage>
</organism>
<reference evidence="10" key="1">
    <citation type="submission" date="2022-03" db="EMBL/GenBank/DDBJ databases">
        <authorList>
            <person name="Woo C.Y."/>
        </authorList>
    </citation>
    <scope>NUCLEOTIDE SEQUENCE</scope>
    <source>
        <strain evidence="10">CYS-02</strain>
    </source>
</reference>
<evidence type="ECO:0000256" key="7">
    <source>
        <dbReference type="ARBA" id="ARBA00023014"/>
    </source>
</evidence>
<dbReference type="Gene3D" id="3.10.20.30">
    <property type="match status" value="1"/>
</dbReference>
<dbReference type="SUPFAM" id="SSF54292">
    <property type="entry name" value="2Fe-2S ferredoxin-like"/>
    <property type="match status" value="1"/>
</dbReference>
<protein>
    <submittedName>
        <fullName evidence="10">2Fe-2S iron-sulfur cluster binding domain-containing protein</fullName>
    </submittedName>
</protein>
<keyword evidence="7" id="KW-0411">Iron-sulfur</keyword>
<keyword evidence="2" id="KW-0813">Transport</keyword>
<dbReference type="InterPro" id="IPR001041">
    <property type="entry name" value="2Fe-2S_ferredoxin-type"/>
</dbReference>
<evidence type="ECO:0000256" key="6">
    <source>
        <dbReference type="ARBA" id="ARBA00023004"/>
    </source>
</evidence>
<keyword evidence="3" id="KW-0001">2Fe-2S</keyword>
<dbReference type="Proteomes" id="UP001139447">
    <property type="component" value="Unassembled WGS sequence"/>
</dbReference>
<dbReference type="EMBL" id="JALGBI010000001">
    <property type="protein sequence ID" value="MCJ0762408.1"/>
    <property type="molecule type" value="Genomic_DNA"/>
</dbReference>
<dbReference type="InterPro" id="IPR036010">
    <property type="entry name" value="2Fe-2S_ferredoxin-like_sf"/>
</dbReference>
<evidence type="ECO:0000313" key="10">
    <source>
        <dbReference type="EMBL" id="MCJ0762408.1"/>
    </source>
</evidence>
<dbReference type="GO" id="GO:0051537">
    <property type="term" value="F:2 iron, 2 sulfur cluster binding"/>
    <property type="evidence" value="ECO:0007669"/>
    <property type="project" value="UniProtKB-KW"/>
</dbReference>
<evidence type="ECO:0000256" key="1">
    <source>
        <dbReference type="ARBA" id="ARBA00007874"/>
    </source>
</evidence>
<proteinExistence type="inferred from homology"/>
<keyword evidence="6" id="KW-0408">Iron</keyword>
<keyword evidence="4" id="KW-0479">Metal-binding</keyword>
<dbReference type="Pfam" id="PF00111">
    <property type="entry name" value="Fer2"/>
    <property type="match status" value="1"/>
</dbReference>
<evidence type="ECO:0000259" key="9">
    <source>
        <dbReference type="PROSITE" id="PS51085"/>
    </source>
</evidence>
<dbReference type="PROSITE" id="PS51085">
    <property type="entry name" value="2FE2S_FER_2"/>
    <property type="match status" value="1"/>
</dbReference>
<comment type="cofactor">
    <cofactor evidence="8">
        <name>[2Fe-2S] cluster</name>
        <dbReference type="ChEBI" id="CHEBI:190135"/>
    </cofactor>
</comment>